<dbReference type="InterPro" id="IPR049031">
    <property type="entry name" value="T2SSK_SAM-like_1st"/>
</dbReference>
<evidence type="ECO:0000256" key="9">
    <source>
        <dbReference type="ARBA" id="ARBA00023136"/>
    </source>
</evidence>
<accession>A0A1H3BIH6</accession>
<dbReference type="InterPro" id="IPR049179">
    <property type="entry name" value="T2SSK_SAM-like_2nd"/>
</dbReference>
<evidence type="ECO:0000256" key="7">
    <source>
        <dbReference type="ARBA" id="ARBA00022927"/>
    </source>
</evidence>
<evidence type="ECO:0000259" key="13">
    <source>
        <dbReference type="Pfam" id="PF21687"/>
    </source>
</evidence>
<organism evidence="14 15">
    <name type="scientific">Marinobacter mobilis</name>
    <dbReference type="NCBI Taxonomy" id="488533"/>
    <lineage>
        <taxon>Bacteria</taxon>
        <taxon>Pseudomonadati</taxon>
        <taxon>Pseudomonadota</taxon>
        <taxon>Gammaproteobacteria</taxon>
        <taxon>Pseudomonadales</taxon>
        <taxon>Marinobacteraceae</taxon>
        <taxon>Marinobacter</taxon>
    </lineage>
</organism>
<keyword evidence="8 11" id="KW-1133">Transmembrane helix</keyword>
<dbReference type="InterPro" id="IPR045584">
    <property type="entry name" value="Pilin-like"/>
</dbReference>
<dbReference type="NCBIfam" id="NF037980">
    <property type="entry name" value="T2SS_GspK"/>
    <property type="match status" value="1"/>
</dbReference>
<evidence type="ECO:0000256" key="3">
    <source>
        <dbReference type="ARBA" id="ARBA00022448"/>
    </source>
</evidence>
<evidence type="ECO:0000256" key="5">
    <source>
        <dbReference type="ARBA" id="ARBA00022519"/>
    </source>
</evidence>
<keyword evidence="15" id="KW-1185">Reference proteome</keyword>
<evidence type="ECO:0000313" key="15">
    <source>
        <dbReference type="Proteomes" id="UP000199675"/>
    </source>
</evidence>
<evidence type="ECO:0000256" key="8">
    <source>
        <dbReference type="ARBA" id="ARBA00022989"/>
    </source>
</evidence>
<gene>
    <name evidence="14" type="ORF">SAMN04487960_10938</name>
</gene>
<dbReference type="PANTHER" id="PTHR38831">
    <property type="entry name" value="TYPE II SECRETION SYSTEM PROTEIN K"/>
    <property type="match status" value="1"/>
</dbReference>
<dbReference type="Gene3D" id="3.30.1300.30">
    <property type="entry name" value="GSPII I/J protein-like"/>
    <property type="match status" value="1"/>
</dbReference>
<dbReference type="InterPro" id="IPR005628">
    <property type="entry name" value="GspK"/>
</dbReference>
<sequence>MIRSVSIRRQNGIALIMVLLAMALVVLLSSGMTREQSLRVFRASHLLAQQQGYSVALGAEEFAKQILFRDYEDDKDGDALADSPDEEWSQYAAILPLDDNGVIEVQVDDLSGRINLNDLVAADGSVDEVTRGRVERLLQIVEVSSISVDALIDWIDSNDEAISARGAEDGVYLLQDPSYRAANQYFTSVSELRLIDGMTGDDYWKLSPYVAALPVSGLGINVNMAPAPVIQALHEKLTQADAGAILEGIEEERFENVQDFLALSQFAGLGLKATGLGVRSYFFEVASRVTVDNRQVNLVSLLYRGPDGALDVVARDSGQKNRITKKPFTVSEDQ</sequence>
<dbReference type="SUPFAM" id="SSF54523">
    <property type="entry name" value="Pili subunits"/>
    <property type="match status" value="1"/>
</dbReference>
<keyword evidence="4 10" id="KW-1003">Cell membrane</keyword>
<keyword evidence="6 11" id="KW-0812">Transmembrane</keyword>
<dbReference type="RefSeq" id="WP_175528359.1">
    <property type="nucleotide sequence ID" value="NZ_FNNE01000009.1"/>
</dbReference>
<keyword evidence="5 10" id="KW-0997">Cell inner membrane</keyword>
<evidence type="ECO:0000259" key="12">
    <source>
        <dbReference type="Pfam" id="PF03934"/>
    </source>
</evidence>
<evidence type="ECO:0000256" key="4">
    <source>
        <dbReference type="ARBA" id="ARBA00022475"/>
    </source>
</evidence>
<evidence type="ECO:0000256" key="2">
    <source>
        <dbReference type="ARBA" id="ARBA00007246"/>
    </source>
</evidence>
<protein>
    <recommendedName>
        <fullName evidence="10">Type II secretion system protein K</fullName>
    </recommendedName>
</protein>
<dbReference type="Pfam" id="PF21687">
    <property type="entry name" value="T2SSK_1st"/>
    <property type="match status" value="1"/>
</dbReference>
<dbReference type="PANTHER" id="PTHR38831:SF1">
    <property type="entry name" value="TYPE II SECRETION SYSTEM PROTEIN K-RELATED"/>
    <property type="match status" value="1"/>
</dbReference>
<keyword evidence="9 10" id="KW-0472">Membrane</keyword>
<comment type="similarity">
    <text evidence="2 10">Belongs to the GSP K family.</text>
</comment>
<proteinExistence type="inferred from homology"/>
<dbReference type="Proteomes" id="UP000199675">
    <property type="component" value="Unassembled WGS sequence"/>
</dbReference>
<dbReference type="PIRSF" id="PIRSF002786">
    <property type="entry name" value="XcpX"/>
    <property type="match status" value="1"/>
</dbReference>
<evidence type="ECO:0000313" key="14">
    <source>
        <dbReference type="EMBL" id="SDX41585.1"/>
    </source>
</evidence>
<dbReference type="SUPFAM" id="SSF158544">
    <property type="entry name" value="GspK insert domain-like"/>
    <property type="match status" value="1"/>
</dbReference>
<reference evidence="14 15" key="1">
    <citation type="submission" date="2016-10" db="EMBL/GenBank/DDBJ databases">
        <authorList>
            <person name="de Groot N.N."/>
        </authorList>
    </citation>
    <scope>NUCLEOTIDE SEQUENCE [LARGE SCALE GENOMIC DNA]</scope>
    <source>
        <strain evidence="14 15">CGMCC 1.7059</strain>
    </source>
</reference>
<evidence type="ECO:0000256" key="1">
    <source>
        <dbReference type="ARBA" id="ARBA00004533"/>
    </source>
</evidence>
<comment type="subcellular location">
    <subcellularLocation>
        <location evidence="1 10">Cell inner membrane</location>
    </subcellularLocation>
</comment>
<evidence type="ECO:0000256" key="6">
    <source>
        <dbReference type="ARBA" id="ARBA00022692"/>
    </source>
</evidence>
<dbReference type="GO" id="GO:0009306">
    <property type="term" value="P:protein secretion"/>
    <property type="evidence" value="ECO:0007669"/>
    <property type="project" value="InterPro"/>
</dbReference>
<dbReference type="Gene3D" id="1.10.40.60">
    <property type="entry name" value="EpsJ-like"/>
    <property type="match status" value="2"/>
</dbReference>
<feature type="domain" description="T2SS protein K second SAM-like" evidence="12">
    <location>
        <begin position="220"/>
        <end position="278"/>
    </location>
</feature>
<dbReference type="AlphaFoldDB" id="A0A1H3BIH6"/>
<keyword evidence="3 10" id="KW-0813">Transport</keyword>
<dbReference type="STRING" id="488533.SAMN04487960_10938"/>
<dbReference type="GO" id="GO:0005886">
    <property type="term" value="C:plasma membrane"/>
    <property type="evidence" value="ECO:0007669"/>
    <property type="project" value="UniProtKB-SubCell"/>
</dbReference>
<evidence type="ECO:0000256" key="10">
    <source>
        <dbReference type="PIRNR" id="PIRNR002786"/>
    </source>
</evidence>
<dbReference type="EMBL" id="FNNE01000009">
    <property type="protein sequence ID" value="SDX41585.1"/>
    <property type="molecule type" value="Genomic_DNA"/>
</dbReference>
<feature type="domain" description="T2SS protein K first SAM-like" evidence="13">
    <location>
        <begin position="112"/>
        <end position="214"/>
    </location>
</feature>
<dbReference type="Pfam" id="PF03934">
    <property type="entry name" value="T2SSK"/>
    <property type="match status" value="1"/>
</dbReference>
<keyword evidence="7" id="KW-0653">Protein transport</keyword>
<name>A0A1H3BIH6_9GAMM</name>
<evidence type="ECO:0000256" key="11">
    <source>
        <dbReference type="SAM" id="Phobius"/>
    </source>
</evidence>
<dbReference type="InterPro" id="IPR038072">
    <property type="entry name" value="GspK_central_sf"/>
</dbReference>
<feature type="transmembrane region" description="Helical" evidence="11">
    <location>
        <begin position="12"/>
        <end position="32"/>
    </location>
</feature>